<reference evidence="3 4" key="1">
    <citation type="submission" date="2017-06" db="EMBL/GenBank/DDBJ databases">
        <title>Comparative genomic analysis of Ambrosia Fusariam Clade fungi.</title>
        <authorList>
            <person name="Stajich J.E."/>
            <person name="Carrillo J."/>
            <person name="Kijimoto T."/>
            <person name="Eskalen A."/>
            <person name="O'Donnell K."/>
            <person name="Kasson M."/>
        </authorList>
    </citation>
    <scope>NUCLEOTIDE SEQUENCE [LARGE SCALE GENOMIC DNA]</scope>
    <source>
        <strain evidence="3 4">UCR1854</strain>
    </source>
</reference>
<protein>
    <recommendedName>
        <fullName evidence="2">Nephrocystin 3-like N-terminal domain-containing protein</fullName>
    </recommendedName>
</protein>
<keyword evidence="4" id="KW-1185">Reference proteome</keyword>
<evidence type="ECO:0000256" key="1">
    <source>
        <dbReference type="ARBA" id="ARBA00022737"/>
    </source>
</evidence>
<dbReference type="Gene3D" id="3.40.50.300">
    <property type="entry name" value="P-loop containing nucleotide triphosphate hydrolases"/>
    <property type="match status" value="1"/>
</dbReference>
<sequence length="276" mass="30504">MHQHAAQTINSGSAITATMDETAINRIIRQLNPGDRAVGRQKALDSTRLPGLCPSFLQLSEIRHWLDGTGSQLLWLHGPSATGKTFISSMVVNHIQSDERLRANNFAVAVVYADKNYEHRNIADWNLRLSSVARQLASQLPTSSTTLQMALAKFSDTDEDELHSILRTLASEFGTVFVVFDGIGKATAKGLKALMRVLGGNHEEKASFQVLITSRDPPPDDFTPQFEVSVADAWRVDLKNYLTSELQDALQGLSPLKLSEADTLLRVKIPNVWDRV</sequence>
<dbReference type="SUPFAM" id="SSF52540">
    <property type="entry name" value="P-loop containing nucleoside triphosphate hydrolases"/>
    <property type="match status" value="1"/>
</dbReference>
<dbReference type="AlphaFoldDB" id="A0A430LZZ0"/>
<dbReference type="Pfam" id="PF24883">
    <property type="entry name" value="NPHP3_N"/>
    <property type="match status" value="1"/>
</dbReference>
<feature type="domain" description="Nephrocystin 3-like N-terminal" evidence="2">
    <location>
        <begin position="51"/>
        <end position="215"/>
    </location>
</feature>
<proteinExistence type="predicted"/>
<dbReference type="InterPro" id="IPR056884">
    <property type="entry name" value="NPHP3-like_N"/>
</dbReference>
<evidence type="ECO:0000259" key="2">
    <source>
        <dbReference type="Pfam" id="PF24883"/>
    </source>
</evidence>
<evidence type="ECO:0000313" key="3">
    <source>
        <dbReference type="EMBL" id="RTE81308.1"/>
    </source>
</evidence>
<organism evidence="3 4">
    <name type="scientific">Fusarium euwallaceae</name>
    <dbReference type="NCBI Taxonomy" id="1147111"/>
    <lineage>
        <taxon>Eukaryota</taxon>
        <taxon>Fungi</taxon>
        <taxon>Dikarya</taxon>
        <taxon>Ascomycota</taxon>
        <taxon>Pezizomycotina</taxon>
        <taxon>Sordariomycetes</taxon>
        <taxon>Hypocreomycetidae</taxon>
        <taxon>Hypocreales</taxon>
        <taxon>Nectriaceae</taxon>
        <taxon>Fusarium</taxon>
        <taxon>Fusarium solani species complex</taxon>
    </lineage>
</organism>
<accession>A0A430LZZ0</accession>
<gene>
    <name evidence="3" type="ORF">BHE90_004183</name>
</gene>
<evidence type="ECO:0000313" key="4">
    <source>
        <dbReference type="Proteomes" id="UP000287124"/>
    </source>
</evidence>
<dbReference type="PANTHER" id="PTHR10039">
    <property type="entry name" value="AMELOGENIN"/>
    <property type="match status" value="1"/>
</dbReference>
<name>A0A430LZZ0_9HYPO</name>
<dbReference type="EMBL" id="MIKF01000043">
    <property type="protein sequence ID" value="RTE81308.1"/>
    <property type="molecule type" value="Genomic_DNA"/>
</dbReference>
<dbReference type="InterPro" id="IPR027417">
    <property type="entry name" value="P-loop_NTPase"/>
</dbReference>
<comment type="caution">
    <text evidence="3">The sequence shown here is derived from an EMBL/GenBank/DDBJ whole genome shotgun (WGS) entry which is preliminary data.</text>
</comment>
<dbReference type="Proteomes" id="UP000287124">
    <property type="component" value="Unassembled WGS sequence"/>
</dbReference>
<keyword evidence="1" id="KW-0677">Repeat</keyword>
<dbReference type="PANTHER" id="PTHR10039:SF14">
    <property type="entry name" value="NACHT DOMAIN-CONTAINING PROTEIN"/>
    <property type="match status" value="1"/>
</dbReference>